<comment type="caution">
    <text evidence="1">The sequence shown here is derived from an EMBL/GenBank/DDBJ whole genome shotgun (WGS) entry which is preliminary data.</text>
</comment>
<dbReference type="PANTHER" id="PTHR35040">
    <property type="match status" value="1"/>
</dbReference>
<dbReference type="Pfam" id="PF12138">
    <property type="entry name" value="Spherulin4"/>
    <property type="match status" value="1"/>
</dbReference>
<dbReference type="OMA" id="DIDTYAG"/>
<name>A0A1C7MJ66_GRIFR</name>
<protein>
    <submittedName>
        <fullName evidence="1">Spherulin-4</fullName>
    </submittedName>
</protein>
<dbReference type="Proteomes" id="UP000092993">
    <property type="component" value="Unassembled WGS sequence"/>
</dbReference>
<evidence type="ECO:0000313" key="2">
    <source>
        <dbReference type="Proteomes" id="UP000092993"/>
    </source>
</evidence>
<gene>
    <name evidence="1" type="primary">SR4</name>
    <name evidence="1" type="ORF">A0H81_03794</name>
</gene>
<keyword evidence="2" id="KW-1185">Reference proteome</keyword>
<dbReference type="AlphaFoldDB" id="A0A1C7MJ66"/>
<dbReference type="PANTHER" id="PTHR35040:SF9">
    <property type="entry name" value="4-LIKE CELL SURFACE PROTEIN, PUTATIVE (AFU_ORTHOLOGUE AFUA_4G14080)-RELATED"/>
    <property type="match status" value="1"/>
</dbReference>
<sequence length="293" mass="31009">MRISGKGDLNTGTVVSQVALWPRRAKVLLDTQPSMIVSTHGSWYHAALASGIIIPLYVYPGTSCSGWPSLSAVIAEYASLPFYIIVNPASGPGGAGTQPDSTYQECIPTLKASNVKIIGYVLTGYGGRDQADVTTDIDTYAGWASSYQPDGIFFDEVSGATADFSTYSTYTSYAKQLFDSGGGFTTLNPGISPSDLDYFTIADLIVTAEQYYSDFDASDLSFNSSAPASKQAVILHDAPSTPPTALIDQLITTDQLKAIYITDDTQANNGNPYDSLPSDLSSFVNAVESAASA</sequence>
<organism evidence="1 2">
    <name type="scientific">Grifola frondosa</name>
    <name type="common">Maitake</name>
    <name type="synonym">Polyporus frondosus</name>
    <dbReference type="NCBI Taxonomy" id="5627"/>
    <lineage>
        <taxon>Eukaryota</taxon>
        <taxon>Fungi</taxon>
        <taxon>Dikarya</taxon>
        <taxon>Basidiomycota</taxon>
        <taxon>Agaricomycotina</taxon>
        <taxon>Agaricomycetes</taxon>
        <taxon>Polyporales</taxon>
        <taxon>Grifolaceae</taxon>
        <taxon>Grifola</taxon>
    </lineage>
</organism>
<evidence type="ECO:0000313" key="1">
    <source>
        <dbReference type="EMBL" id="OBZ76981.1"/>
    </source>
</evidence>
<accession>A0A1C7MJ66</accession>
<proteinExistence type="predicted"/>
<dbReference type="EMBL" id="LUGG01000003">
    <property type="protein sequence ID" value="OBZ76981.1"/>
    <property type="molecule type" value="Genomic_DNA"/>
</dbReference>
<dbReference type="OrthoDB" id="5342184at2759"/>
<dbReference type="InterPro" id="IPR021986">
    <property type="entry name" value="Spherulin4"/>
</dbReference>
<reference evidence="1 2" key="1">
    <citation type="submission" date="2016-03" db="EMBL/GenBank/DDBJ databases">
        <title>Whole genome sequencing of Grifola frondosa 9006-11.</title>
        <authorList>
            <person name="Min B."/>
            <person name="Park H."/>
            <person name="Kim J.-G."/>
            <person name="Cho H."/>
            <person name="Oh Y.-L."/>
            <person name="Kong W.-S."/>
            <person name="Choi I.-G."/>
        </authorList>
    </citation>
    <scope>NUCLEOTIDE SEQUENCE [LARGE SCALE GENOMIC DNA]</scope>
    <source>
        <strain evidence="1 2">9006-11</strain>
    </source>
</reference>